<proteinExistence type="predicted"/>
<organism evidence="1 2">
    <name type="scientific">Aspergillus melleus</name>
    <dbReference type="NCBI Taxonomy" id="138277"/>
    <lineage>
        <taxon>Eukaryota</taxon>
        <taxon>Fungi</taxon>
        <taxon>Dikarya</taxon>
        <taxon>Ascomycota</taxon>
        <taxon>Pezizomycotina</taxon>
        <taxon>Eurotiomycetes</taxon>
        <taxon>Eurotiomycetidae</taxon>
        <taxon>Eurotiales</taxon>
        <taxon>Aspergillaceae</taxon>
        <taxon>Aspergillus</taxon>
        <taxon>Aspergillus subgen. Circumdati</taxon>
    </lineage>
</organism>
<evidence type="ECO:0000313" key="2">
    <source>
        <dbReference type="Proteomes" id="UP001177260"/>
    </source>
</evidence>
<protein>
    <submittedName>
        <fullName evidence="1">Uncharacterized protein</fullName>
    </submittedName>
</protein>
<name>A0ACC3B153_9EURO</name>
<dbReference type="EMBL" id="JAOPJF010000033">
    <property type="protein sequence ID" value="KAK1144072.1"/>
    <property type="molecule type" value="Genomic_DNA"/>
</dbReference>
<dbReference type="Proteomes" id="UP001177260">
    <property type="component" value="Unassembled WGS sequence"/>
</dbReference>
<reference evidence="1 2" key="1">
    <citation type="journal article" date="2023" name="ACS Omega">
        <title>Identification of the Neoaspergillic Acid Biosynthesis Gene Cluster by Establishing an In Vitro CRISPR-Ribonucleoprotein Genetic System in Aspergillus melleus.</title>
        <authorList>
            <person name="Yuan B."/>
            <person name="Grau M.F."/>
            <person name="Murata R.M."/>
            <person name="Torok T."/>
            <person name="Venkateswaran K."/>
            <person name="Stajich J.E."/>
            <person name="Wang C.C.C."/>
        </authorList>
    </citation>
    <scope>NUCLEOTIDE SEQUENCE [LARGE SCALE GENOMIC DNA]</scope>
    <source>
        <strain evidence="1 2">IMV 1140</strain>
    </source>
</reference>
<evidence type="ECO:0000313" key="1">
    <source>
        <dbReference type="EMBL" id="KAK1144072.1"/>
    </source>
</evidence>
<comment type="caution">
    <text evidence="1">The sequence shown here is derived from an EMBL/GenBank/DDBJ whole genome shotgun (WGS) entry which is preliminary data.</text>
</comment>
<keyword evidence="2" id="KW-1185">Reference proteome</keyword>
<sequence>MALLDTRSKPSGGEIPGESQPPLPPSSSSASGQNKRAVPRRRHATGNSGPRRTTRACVPCRERKSKCDGARPKCKPCMQTNTVCSYVRSKRENQQWQLQSMRQRIDTYEDLLREILSHSNAQDRRSIEDVVEVCAASQHHPRSYAPLSASANLPLQRRFPEAPNAFATLLTTGSLPDQHVSLPYPGLSLRRMQMALVSRQDATKVQLLRKDPTVRVSQIHAWTSLVDNEVASHLFSLYFTWENPTWHLIDQEMFVHDLERGLTRFCSPLLSFSYNLTRITDRRDEKSLGEKLYAEVQRLWLLERETVALPTAQSGIMIGLLCCTFGIDRLGTRYIMHGAKLSRQLGLHRESSTYFQPLVGDHLISMMKAHKMLSWAIFDVQALASQVYRKTPAWPQPPLVRLSEEEATILDEGREWSPYPFRTPVHLPFFYTAARVRNELVAVVNEIASFALSFPDAARRYDVWDYGYVLYHRLVNWRANLPWTVMPRHNTTPYVLCLQYVLCSNLVRTLADTPESFYFQATLVSLCGIYLTNFDSVPPDARWDPQDVKDQAMDTIGSLVLLYRHNHGWKSVPIVMLHYLCLAGVDSISKLHPREPKWGLVLESCVIGLWHMSLGWGRLCTAFLRTIELVVKATQPEPTLVPPKVHAIFQQLNSSRWTTKDVSSLAADYMVHHVPNAAGTSGSAPAGSRAQTLESLILSLEGLSMQ</sequence>
<accession>A0ACC3B153</accession>
<gene>
    <name evidence="1" type="ORF">N8T08_005734</name>
</gene>